<dbReference type="Gene3D" id="3.30.420.40">
    <property type="match status" value="2"/>
</dbReference>
<keyword evidence="6" id="KW-1185">Reference proteome</keyword>
<reference evidence="5 6" key="1">
    <citation type="submission" date="2016-10" db="EMBL/GenBank/DDBJ databases">
        <authorList>
            <person name="de Groot N.N."/>
        </authorList>
    </citation>
    <scope>NUCLEOTIDE SEQUENCE [LARGE SCALE GENOMIC DNA]</scope>
    <source>
        <strain evidence="5 6">DSM 15345</strain>
    </source>
</reference>
<evidence type="ECO:0000256" key="1">
    <source>
        <dbReference type="ARBA" id="ARBA00009156"/>
    </source>
</evidence>
<name>A0A1H4C4B8_9RHOB</name>
<dbReference type="InterPro" id="IPR043129">
    <property type="entry name" value="ATPase_NBD"/>
</dbReference>
<dbReference type="PANTHER" id="PTHR10196:SF80">
    <property type="entry name" value="D-RIBULOSE KINASE"/>
    <property type="match status" value="1"/>
</dbReference>
<dbReference type="PANTHER" id="PTHR10196">
    <property type="entry name" value="SUGAR KINASE"/>
    <property type="match status" value="1"/>
</dbReference>
<evidence type="ECO:0000313" key="5">
    <source>
        <dbReference type="EMBL" id="SEA55143.1"/>
    </source>
</evidence>
<dbReference type="STRING" id="89524.SAMN05444370_106192"/>
<evidence type="ECO:0000256" key="2">
    <source>
        <dbReference type="ARBA" id="ARBA00022679"/>
    </source>
</evidence>
<dbReference type="GO" id="GO:0019150">
    <property type="term" value="F:D-ribulokinase activity"/>
    <property type="evidence" value="ECO:0007669"/>
    <property type="project" value="TreeGrafter"/>
</dbReference>
<dbReference type="Proteomes" id="UP000198703">
    <property type="component" value="Unassembled WGS sequence"/>
</dbReference>
<protein>
    <submittedName>
        <fullName evidence="5">Sugar (Pentulose or hexulose) kinase</fullName>
    </submittedName>
</protein>
<feature type="domain" description="Carbohydrate kinase FGGY C-terminal" evidence="4">
    <location>
        <begin position="244"/>
        <end position="415"/>
    </location>
</feature>
<dbReference type="CDD" id="cd07783">
    <property type="entry name" value="ASKHA_NBD_FGGY_SePSK_AtXK1-like"/>
    <property type="match status" value="1"/>
</dbReference>
<dbReference type="GO" id="GO:0005829">
    <property type="term" value="C:cytosol"/>
    <property type="evidence" value="ECO:0007669"/>
    <property type="project" value="TreeGrafter"/>
</dbReference>
<gene>
    <name evidence="5" type="ORF">SAMN05444370_106192</name>
</gene>
<dbReference type="GO" id="GO:0005997">
    <property type="term" value="P:xylulose metabolic process"/>
    <property type="evidence" value="ECO:0007669"/>
    <property type="project" value="TreeGrafter"/>
</dbReference>
<proteinExistence type="inferred from homology"/>
<dbReference type="AlphaFoldDB" id="A0A1H4C4B8"/>
<dbReference type="InterPro" id="IPR018485">
    <property type="entry name" value="FGGY_C"/>
</dbReference>
<dbReference type="Pfam" id="PF02782">
    <property type="entry name" value="FGGY_C"/>
    <property type="match status" value="1"/>
</dbReference>
<dbReference type="EMBL" id="FNQM01000006">
    <property type="protein sequence ID" value="SEA55143.1"/>
    <property type="molecule type" value="Genomic_DNA"/>
</dbReference>
<dbReference type="OrthoDB" id="9805576at2"/>
<accession>A0A1H4C4B8</accession>
<organism evidence="5 6">
    <name type="scientific">Rubrimonas cliftonensis</name>
    <dbReference type="NCBI Taxonomy" id="89524"/>
    <lineage>
        <taxon>Bacteria</taxon>
        <taxon>Pseudomonadati</taxon>
        <taxon>Pseudomonadota</taxon>
        <taxon>Alphaproteobacteria</taxon>
        <taxon>Rhodobacterales</taxon>
        <taxon>Paracoccaceae</taxon>
        <taxon>Rubrimonas</taxon>
    </lineage>
</organism>
<evidence type="ECO:0000313" key="6">
    <source>
        <dbReference type="Proteomes" id="UP000198703"/>
    </source>
</evidence>
<keyword evidence="3 5" id="KW-0418">Kinase</keyword>
<keyword evidence="2" id="KW-0808">Transferase</keyword>
<evidence type="ECO:0000256" key="3">
    <source>
        <dbReference type="ARBA" id="ARBA00022777"/>
    </source>
</evidence>
<sequence>MSGDLALGVDLGTGGARTALIDRHGALIAAASASLAEICPDRRDPATWEGAVALALSRLGTEADLGRVGALAVDATSGTVLALDAGDAPVGAALMYDDAVDDPAIPAAVAALAPRESAAHGPASALARAIVLQDRPGVRRIAHQADWIADLFSGPGGPSDESDALKTGYDPVARRWPDWLARSPLRAGLLPAVLPVGARRGAVTAAAARRFGLPQGAPVAAGLTDGCASFLATGAGRPGDGVTALGTTLTIKLLSDRPVFAPEYGIYSHRIGEIWLAGGASNTGGGALAAQMAPERIAELSARIDPEADSGLDYYPLAKPGERFPVADPAFAPRLTPRPDDDAAFLHGLLEGVARVEALGYRRLAELGAPPLAAIRSVGGGAANAVWTRMRARILGVPALAAASDAAAVGAARVALPLLAAP</sequence>
<dbReference type="RefSeq" id="WP_093253761.1">
    <property type="nucleotide sequence ID" value="NZ_FNQM01000006.1"/>
</dbReference>
<dbReference type="SUPFAM" id="SSF53067">
    <property type="entry name" value="Actin-like ATPase domain"/>
    <property type="match status" value="2"/>
</dbReference>
<dbReference type="GO" id="GO:0004856">
    <property type="term" value="F:D-xylulokinase activity"/>
    <property type="evidence" value="ECO:0007669"/>
    <property type="project" value="TreeGrafter"/>
</dbReference>
<comment type="similarity">
    <text evidence="1">Belongs to the FGGY kinase family.</text>
</comment>
<evidence type="ECO:0000259" key="4">
    <source>
        <dbReference type="Pfam" id="PF02782"/>
    </source>
</evidence>